<evidence type="ECO:0000313" key="3">
    <source>
        <dbReference type="Proteomes" id="UP000075901"/>
    </source>
</evidence>
<dbReference type="EnsemblMetazoa" id="AMAM005108-RA">
    <property type="protein sequence ID" value="AMAM005108-PA"/>
    <property type="gene ID" value="AMAM005108"/>
</dbReference>
<evidence type="ECO:0000256" key="1">
    <source>
        <dbReference type="SAM" id="MobiDB-lite"/>
    </source>
</evidence>
<dbReference type="VEuPathDB" id="VectorBase:AMAM005108"/>
<evidence type="ECO:0000313" key="2">
    <source>
        <dbReference type="EnsemblMetazoa" id="AMAM005108-PA"/>
    </source>
</evidence>
<feature type="region of interest" description="Disordered" evidence="1">
    <location>
        <begin position="1"/>
        <end position="42"/>
    </location>
</feature>
<dbReference type="AlphaFoldDB" id="A0A182SEE4"/>
<keyword evidence="3" id="KW-1185">Reference proteome</keyword>
<dbReference type="Proteomes" id="UP000075901">
    <property type="component" value="Unassembled WGS sequence"/>
</dbReference>
<reference evidence="3" key="1">
    <citation type="submission" date="2013-09" db="EMBL/GenBank/DDBJ databases">
        <title>The Genome Sequence of Anopheles maculatus species B.</title>
        <authorList>
            <consortium name="The Broad Institute Genomics Platform"/>
            <person name="Neafsey D.E."/>
            <person name="Besansky N."/>
            <person name="Howell P."/>
            <person name="Walton C."/>
            <person name="Young S.K."/>
            <person name="Zeng Q."/>
            <person name="Gargeya S."/>
            <person name="Fitzgerald M."/>
            <person name="Haas B."/>
            <person name="Abouelleil A."/>
            <person name="Allen A.W."/>
            <person name="Alvarado L."/>
            <person name="Arachchi H.M."/>
            <person name="Berlin A.M."/>
            <person name="Chapman S.B."/>
            <person name="Gainer-Dewar J."/>
            <person name="Goldberg J."/>
            <person name="Griggs A."/>
            <person name="Gujja S."/>
            <person name="Hansen M."/>
            <person name="Howarth C."/>
            <person name="Imamovic A."/>
            <person name="Ireland A."/>
            <person name="Larimer J."/>
            <person name="McCowan C."/>
            <person name="Murphy C."/>
            <person name="Pearson M."/>
            <person name="Poon T.W."/>
            <person name="Priest M."/>
            <person name="Roberts A."/>
            <person name="Saif S."/>
            <person name="Shea T."/>
            <person name="Sisk P."/>
            <person name="Sykes S."/>
            <person name="Wortman J."/>
            <person name="Nusbaum C."/>
            <person name="Birren B."/>
        </authorList>
    </citation>
    <scope>NUCLEOTIDE SEQUENCE [LARGE SCALE GENOMIC DNA]</scope>
    <source>
        <strain evidence="3">maculatus3</strain>
    </source>
</reference>
<organism evidence="2 3">
    <name type="scientific">Anopheles maculatus</name>
    <dbReference type="NCBI Taxonomy" id="74869"/>
    <lineage>
        <taxon>Eukaryota</taxon>
        <taxon>Metazoa</taxon>
        <taxon>Ecdysozoa</taxon>
        <taxon>Arthropoda</taxon>
        <taxon>Hexapoda</taxon>
        <taxon>Insecta</taxon>
        <taxon>Pterygota</taxon>
        <taxon>Neoptera</taxon>
        <taxon>Endopterygota</taxon>
        <taxon>Diptera</taxon>
        <taxon>Nematocera</taxon>
        <taxon>Culicoidea</taxon>
        <taxon>Culicidae</taxon>
        <taxon>Anophelinae</taxon>
        <taxon>Anopheles</taxon>
        <taxon>Anopheles maculatus group</taxon>
    </lineage>
</organism>
<feature type="compositionally biased region" description="Basic and acidic residues" evidence="1">
    <location>
        <begin position="21"/>
        <end position="42"/>
    </location>
</feature>
<name>A0A182SEE4_9DIPT</name>
<accession>A0A182SEE4</accession>
<protein>
    <submittedName>
        <fullName evidence="2">Uncharacterized protein</fullName>
    </submittedName>
</protein>
<feature type="compositionally biased region" description="Acidic residues" evidence="1">
    <location>
        <begin position="1"/>
        <end position="10"/>
    </location>
</feature>
<sequence length="113" mass="13187">MEEAFMEDDNTTTTIPYDNAVEVHDNDEASSSNRREDTPVSDKMLKRKMMEALTNRLQQPTEENAFIDYIRSEFRHVPQHMKSYTKRMITESILLGQEGKLNIHSKIVSDNNH</sequence>
<proteinExistence type="predicted"/>
<reference evidence="2" key="2">
    <citation type="submission" date="2020-05" db="UniProtKB">
        <authorList>
            <consortium name="EnsemblMetazoa"/>
        </authorList>
    </citation>
    <scope>IDENTIFICATION</scope>
    <source>
        <strain evidence="2">maculatus3</strain>
    </source>
</reference>